<dbReference type="Pfam" id="PF20826">
    <property type="entry name" value="PHD_5"/>
    <property type="match status" value="1"/>
</dbReference>
<dbReference type="Pfam" id="PF02301">
    <property type="entry name" value="HORMA"/>
    <property type="match status" value="1"/>
</dbReference>
<name>A0AAD9N2V9_9ANNE</name>
<keyword evidence="8" id="KW-0469">Meiosis</keyword>
<dbReference type="PANTHER" id="PTHR48225:SF7">
    <property type="entry name" value="MEIOSIS-SPECIFIC PROTEIN HOP1"/>
    <property type="match status" value="1"/>
</dbReference>
<dbReference type="Gene3D" id="3.30.40.10">
    <property type="entry name" value="Zinc/RING finger domain, C3HC4 (zinc finger)"/>
    <property type="match status" value="1"/>
</dbReference>
<keyword evidence="7" id="KW-0539">Nucleus</keyword>
<evidence type="ECO:0000256" key="7">
    <source>
        <dbReference type="ARBA" id="ARBA00023242"/>
    </source>
</evidence>
<dbReference type="AlphaFoldDB" id="A0AAD9N2V9"/>
<dbReference type="EMBL" id="JAODUP010000296">
    <property type="protein sequence ID" value="KAK2153458.1"/>
    <property type="molecule type" value="Genomic_DNA"/>
</dbReference>
<gene>
    <name evidence="11" type="ORF">LSH36_296g02013</name>
</gene>
<dbReference type="SUPFAM" id="SSF57903">
    <property type="entry name" value="FYVE/PHD zinc finger"/>
    <property type="match status" value="1"/>
</dbReference>
<dbReference type="InterPro" id="IPR003511">
    <property type="entry name" value="HORMA_dom"/>
</dbReference>
<comment type="subcellular location">
    <subcellularLocation>
        <location evidence="2">Chromosome</location>
    </subcellularLocation>
    <subcellularLocation>
        <location evidence="1">Nucleus</location>
    </subcellularLocation>
</comment>
<dbReference type="Proteomes" id="UP001208570">
    <property type="component" value="Unassembled WGS sequence"/>
</dbReference>
<keyword evidence="3" id="KW-0158">Chromosome</keyword>
<comment type="caution">
    <text evidence="11">The sequence shown here is derived from an EMBL/GenBank/DDBJ whole genome shotgun (WGS) entry which is preliminary data.</text>
</comment>
<dbReference type="PROSITE" id="PS50815">
    <property type="entry name" value="HORMA"/>
    <property type="match status" value="1"/>
</dbReference>
<dbReference type="SUPFAM" id="SSF46785">
    <property type="entry name" value="Winged helix' DNA-binding domain"/>
    <property type="match status" value="1"/>
</dbReference>
<keyword evidence="6" id="KW-0862">Zinc</keyword>
<keyword evidence="12" id="KW-1185">Reference proteome</keyword>
<sequence>MATAQCMMQKEKTGTWSHMFPNEQLSAQQSLMFVKRLVAVAVSSITYLRAIFPENAFGDRCLEDLSLKILKDDSSCDGACQVIKWIKGCFDALEKKYLRMLIIGVSISIYLDPENPETVIESYTFKFSYTGDAGIDIYRNNDKMTSAHNSTETKKATIKLLRTIIILTQSLHSLPDDVFMTMKLLYYDDVTPPDYEPPGFQQAASDRFSFEVDPMNIKVGDVVTQQDVPTTRKQAISVCNTRTPLIPSQVSSKYGSFQVVPEPAEGDNALGNSPNQPGTAPRDMNAGSQEIMSQGSEETFGVSCGCGYNEDDGLMILCAKCNTWQHGICYKITKEEDAPETHICDKCADVSISVLFVLYFVNLKKIADKLASIRPSDPNLQPTDPYLNSLTEIAREATCLWRRALFVCQETSKIIVPNLAKRLGIETTVAHGLVSRLEKEGYVKSAKTKRQGKVVDKEMLEIGLKKYLGTTKVNSSSDKIEGITSRAESINITGKMKLGSDTSQQKVS</sequence>
<accession>A0AAD9N2V9</accession>
<dbReference type="Gene3D" id="3.30.900.10">
    <property type="entry name" value="HORMA domain"/>
    <property type="match status" value="1"/>
</dbReference>
<dbReference type="SMART" id="SM00249">
    <property type="entry name" value="PHD"/>
    <property type="match status" value="1"/>
</dbReference>
<dbReference type="InterPro" id="IPR036390">
    <property type="entry name" value="WH_DNA-bd_sf"/>
</dbReference>
<evidence type="ECO:0000256" key="4">
    <source>
        <dbReference type="ARBA" id="ARBA00022723"/>
    </source>
</evidence>
<evidence type="ECO:0000259" key="10">
    <source>
        <dbReference type="PROSITE" id="PS50815"/>
    </source>
</evidence>
<dbReference type="InterPro" id="IPR001965">
    <property type="entry name" value="Znf_PHD"/>
</dbReference>
<dbReference type="GO" id="GO:0051321">
    <property type="term" value="P:meiotic cell cycle"/>
    <property type="evidence" value="ECO:0007669"/>
    <property type="project" value="UniProtKB-KW"/>
</dbReference>
<dbReference type="InterPro" id="IPR011011">
    <property type="entry name" value="Znf_FYVE_PHD"/>
</dbReference>
<evidence type="ECO:0000256" key="6">
    <source>
        <dbReference type="ARBA" id="ARBA00022833"/>
    </source>
</evidence>
<dbReference type="PANTHER" id="PTHR48225">
    <property type="entry name" value="HORMA DOMAIN-CONTAINING PROTEIN 1"/>
    <property type="match status" value="1"/>
</dbReference>
<evidence type="ECO:0000256" key="5">
    <source>
        <dbReference type="ARBA" id="ARBA00022771"/>
    </source>
</evidence>
<evidence type="ECO:0000256" key="9">
    <source>
        <dbReference type="SAM" id="MobiDB-lite"/>
    </source>
</evidence>
<evidence type="ECO:0000313" key="12">
    <source>
        <dbReference type="Proteomes" id="UP001208570"/>
    </source>
</evidence>
<dbReference type="InterPro" id="IPR051294">
    <property type="entry name" value="HORMA_MeioticProgression"/>
</dbReference>
<dbReference type="InterPro" id="IPR013083">
    <property type="entry name" value="Znf_RING/FYVE/PHD"/>
</dbReference>
<dbReference type="GO" id="GO:0005634">
    <property type="term" value="C:nucleus"/>
    <property type="evidence" value="ECO:0007669"/>
    <property type="project" value="UniProtKB-SubCell"/>
</dbReference>
<organism evidence="11 12">
    <name type="scientific">Paralvinella palmiformis</name>
    <dbReference type="NCBI Taxonomy" id="53620"/>
    <lineage>
        <taxon>Eukaryota</taxon>
        <taxon>Metazoa</taxon>
        <taxon>Spiralia</taxon>
        <taxon>Lophotrochozoa</taxon>
        <taxon>Annelida</taxon>
        <taxon>Polychaeta</taxon>
        <taxon>Sedentaria</taxon>
        <taxon>Canalipalpata</taxon>
        <taxon>Terebellida</taxon>
        <taxon>Terebelliformia</taxon>
        <taxon>Alvinellidae</taxon>
        <taxon>Paralvinella</taxon>
    </lineage>
</organism>
<dbReference type="GO" id="GO:0008270">
    <property type="term" value="F:zinc ion binding"/>
    <property type="evidence" value="ECO:0007669"/>
    <property type="project" value="UniProtKB-KW"/>
</dbReference>
<evidence type="ECO:0000256" key="1">
    <source>
        <dbReference type="ARBA" id="ARBA00004123"/>
    </source>
</evidence>
<keyword evidence="4" id="KW-0479">Metal-binding</keyword>
<evidence type="ECO:0000256" key="8">
    <source>
        <dbReference type="ARBA" id="ARBA00023254"/>
    </source>
</evidence>
<proteinExistence type="predicted"/>
<protein>
    <recommendedName>
        <fullName evidence="10">HORMA domain-containing protein</fullName>
    </recommendedName>
</protein>
<feature type="domain" description="HORMA" evidence="10">
    <location>
        <begin position="28"/>
        <end position="238"/>
    </location>
</feature>
<dbReference type="GO" id="GO:0005694">
    <property type="term" value="C:chromosome"/>
    <property type="evidence" value="ECO:0007669"/>
    <property type="project" value="UniProtKB-SubCell"/>
</dbReference>
<keyword evidence="5" id="KW-0863">Zinc-finger</keyword>
<feature type="region of interest" description="Disordered" evidence="9">
    <location>
        <begin position="263"/>
        <end position="285"/>
    </location>
</feature>
<evidence type="ECO:0000313" key="11">
    <source>
        <dbReference type="EMBL" id="KAK2153458.1"/>
    </source>
</evidence>
<evidence type="ECO:0000256" key="2">
    <source>
        <dbReference type="ARBA" id="ARBA00004286"/>
    </source>
</evidence>
<reference evidence="11" key="1">
    <citation type="journal article" date="2023" name="Mol. Biol. Evol.">
        <title>Third-Generation Sequencing Reveals the Adaptive Role of the Epigenome in Three Deep-Sea Polychaetes.</title>
        <authorList>
            <person name="Perez M."/>
            <person name="Aroh O."/>
            <person name="Sun Y."/>
            <person name="Lan Y."/>
            <person name="Juniper S.K."/>
            <person name="Young C.R."/>
            <person name="Angers B."/>
            <person name="Qian P.Y."/>
        </authorList>
    </citation>
    <scope>NUCLEOTIDE SEQUENCE</scope>
    <source>
        <strain evidence="11">P08H-3</strain>
    </source>
</reference>
<evidence type="ECO:0000256" key="3">
    <source>
        <dbReference type="ARBA" id="ARBA00022454"/>
    </source>
</evidence>
<dbReference type="InterPro" id="IPR036570">
    <property type="entry name" value="HORMA_dom_sf"/>
</dbReference>
<dbReference type="SUPFAM" id="SSF56019">
    <property type="entry name" value="The spindle assembly checkpoint protein mad2"/>
    <property type="match status" value="1"/>
</dbReference>